<proteinExistence type="predicted"/>
<organism evidence="1 2">
    <name type="scientific">Catharanthus roseus</name>
    <name type="common">Madagascar periwinkle</name>
    <name type="synonym">Vinca rosea</name>
    <dbReference type="NCBI Taxonomy" id="4058"/>
    <lineage>
        <taxon>Eukaryota</taxon>
        <taxon>Viridiplantae</taxon>
        <taxon>Streptophyta</taxon>
        <taxon>Embryophyta</taxon>
        <taxon>Tracheophyta</taxon>
        <taxon>Spermatophyta</taxon>
        <taxon>Magnoliopsida</taxon>
        <taxon>eudicotyledons</taxon>
        <taxon>Gunneridae</taxon>
        <taxon>Pentapetalae</taxon>
        <taxon>asterids</taxon>
        <taxon>lamiids</taxon>
        <taxon>Gentianales</taxon>
        <taxon>Apocynaceae</taxon>
        <taxon>Rauvolfioideae</taxon>
        <taxon>Vinceae</taxon>
        <taxon>Catharanthinae</taxon>
        <taxon>Catharanthus</taxon>
    </lineage>
</organism>
<gene>
    <name evidence="1" type="ORF">M9H77_33638</name>
</gene>
<reference evidence="2" key="1">
    <citation type="journal article" date="2023" name="Nat. Plants">
        <title>Single-cell RNA sequencing provides a high-resolution roadmap for understanding the multicellular compartmentation of specialized metabolism.</title>
        <authorList>
            <person name="Sun S."/>
            <person name="Shen X."/>
            <person name="Li Y."/>
            <person name="Li Y."/>
            <person name="Wang S."/>
            <person name="Li R."/>
            <person name="Zhang H."/>
            <person name="Shen G."/>
            <person name="Guo B."/>
            <person name="Wei J."/>
            <person name="Xu J."/>
            <person name="St-Pierre B."/>
            <person name="Chen S."/>
            <person name="Sun C."/>
        </authorList>
    </citation>
    <scope>NUCLEOTIDE SEQUENCE [LARGE SCALE GENOMIC DNA]</scope>
</reference>
<evidence type="ECO:0000313" key="1">
    <source>
        <dbReference type="EMBL" id="KAI5647633.1"/>
    </source>
</evidence>
<sequence length="110" mass="12075">MESSSTGENTSNVAEMVRQGAPGNQVVSNHITRASSSEQFLSQPNAFQMQQQQLPSFNEDGMMEVLALTRLHAGPCLSSSKHYYSEIFLLSKTFALSPSVSQIQLVHNDN</sequence>
<comment type="caution">
    <text evidence="1">The sequence shown here is derived from an EMBL/GenBank/DDBJ whole genome shotgun (WGS) entry which is preliminary data.</text>
</comment>
<evidence type="ECO:0000313" key="2">
    <source>
        <dbReference type="Proteomes" id="UP001060085"/>
    </source>
</evidence>
<dbReference type="EMBL" id="CM044708">
    <property type="protein sequence ID" value="KAI5647633.1"/>
    <property type="molecule type" value="Genomic_DNA"/>
</dbReference>
<keyword evidence="2" id="KW-1185">Reference proteome</keyword>
<accession>A0ACB9ZKQ2</accession>
<name>A0ACB9ZKQ2_CATRO</name>
<dbReference type="Proteomes" id="UP001060085">
    <property type="component" value="Linkage Group LG08"/>
</dbReference>
<protein>
    <submittedName>
        <fullName evidence="1">Uncharacterized protein</fullName>
    </submittedName>
</protein>